<evidence type="ECO:0000313" key="8">
    <source>
        <dbReference type="EMBL" id="KAK2150532.1"/>
    </source>
</evidence>
<evidence type="ECO:0000256" key="5">
    <source>
        <dbReference type="ARBA" id="ARBA00023002"/>
    </source>
</evidence>
<dbReference type="Gene3D" id="1.10.630.10">
    <property type="entry name" value="Cytochrome P450"/>
    <property type="match status" value="1"/>
</dbReference>
<accession>A0AAD9MYI8</accession>
<evidence type="ECO:0000256" key="2">
    <source>
        <dbReference type="ARBA" id="ARBA00010617"/>
    </source>
</evidence>
<comment type="cofactor">
    <cofactor evidence="1">
        <name>heme</name>
        <dbReference type="ChEBI" id="CHEBI:30413"/>
    </cofactor>
</comment>
<dbReference type="SUPFAM" id="SSF48264">
    <property type="entry name" value="Cytochrome P450"/>
    <property type="match status" value="1"/>
</dbReference>
<keyword evidence="4" id="KW-0479">Metal-binding</keyword>
<evidence type="ECO:0000256" key="7">
    <source>
        <dbReference type="ARBA" id="ARBA00023033"/>
    </source>
</evidence>
<comment type="similarity">
    <text evidence="2">Belongs to the cytochrome P450 family.</text>
</comment>
<comment type="caution">
    <text evidence="8">The sequence shown here is derived from an EMBL/GenBank/DDBJ whole genome shotgun (WGS) entry which is preliminary data.</text>
</comment>
<dbReference type="AlphaFoldDB" id="A0AAD9MYI8"/>
<dbReference type="Proteomes" id="UP001208570">
    <property type="component" value="Unassembled WGS sequence"/>
</dbReference>
<proteinExistence type="inferred from homology"/>
<keyword evidence="9" id="KW-1185">Reference proteome</keyword>
<dbReference type="InterPro" id="IPR050479">
    <property type="entry name" value="CYP11_CYP27_families"/>
</dbReference>
<evidence type="ECO:0000256" key="6">
    <source>
        <dbReference type="ARBA" id="ARBA00023004"/>
    </source>
</evidence>
<dbReference type="Pfam" id="PF00067">
    <property type="entry name" value="p450"/>
    <property type="match status" value="1"/>
</dbReference>
<dbReference type="InterPro" id="IPR001128">
    <property type="entry name" value="Cyt_P450"/>
</dbReference>
<reference evidence="8" key="1">
    <citation type="journal article" date="2023" name="Mol. Biol. Evol.">
        <title>Third-Generation Sequencing Reveals the Adaptive Role of the Epigenome in Three Deep-Sea Polychaetes.</title>
        <authorList>
            <person name="Perez M."/>
            <person name="Aroh O."/>
            <person name="Sun Y."/>
            <person name="Lan Y."/>
            <person name="Juniper S.K."/>
            <person name="Young C.R."/>
            <person name="Angers B."/>
            <person name="Qian P.Y."/>
        </authorList>
    </citation>
    <scope>NUCLEOTIDE SEQUENCE</scope>
    <source>
        <strain evidence="8">P08H-3</strain>
    </source>
</reference>
<keyword evidence="6" id="KW-0408">Iron</keyword>
<evidence type="ECO:0000256" key="3">
    <source>
        <dbReference type="ARBA" id="ARBA00022617"/>
    </source>
</evidence>
<evidence type="ECO:0000256" key="4">
    <source>
        <dbReference type="ARBA" id="ARBA00022723"/>
    </source>
</evidence>
<evidence type="ECO:0000256" key="1">
    <source>
        <dbReference type="ARBA" id="ARBA00001971"/>
    </source>
</evidence>
<keyword evidence="7" id="KW-0503">Monooxygenase</keyword>
<dbReference type="InterPro" id="IPR036396">
    <property type="entry name" value="Cyt_P450_sf"/>
</dbReference>
<keyword evidence="3" id="KW-0349">Heme</keyword>
<sequence>MTELSAKYGPVYKEKIGPLTHVVISDPLEYVKRIPTILTPEGFLPNLELELFKWAFESIGTFLFEERIGCLDHTPTRDADEFLKHLIGFFKYMQPLMYNLPIYKFYPTPTWRKYEYHADKVIENGMKFINKKVAELRAAGPDIFEGETVSLLTHFLSLDNVTIEDVNSHTLDIMMGGVETTSNATLWTLYMLAKTPSAQQTLYNQLAQVVPNKADVTAENLAHLPYLKGCLKEAFRFVHIDNHSLIEF</sequence>
<dbReference type="PANTHER" id="PTHR24279:SF120">
    <property type="entry name" value="CYTOCHROME P450"/>
    <property type="match status" value="1"/>
</dbReference>
<dbReference type="GO" id="GO:0016705">
    <property type="term" value="F:oxidoreductase activity, acting on paired donors, with incorporation or reduction of molecular oxygen"/>
    <property type="evidence" value="ECO:0007669"/>
    <property type="project" value="InterPro"/>
</dbReference>
<organism evidence="8 9">
    <name type="scientific">Paralvinella palmiformis</name>
    <dbReference type="NCBI Taxonomy" id="53620"/>
    <lineage>
        <taxon>Eukaryota</taxon>
        <taxon>Metazoa</taxon>
        <taxon>Spiralia</taxon>
        <taxon>Lophotrochozoa</taxon>
        <taxon>Annelida</taxon>
        <taxon>Polychaeta</taxon>
        <taxon>Sedentaria</taxon>
        <taxon>Canalipalpata</taxon>
        <taxon>Terebellida</taxon>
        <taxon>Terebelliformia</taxon>
        <taxon>Alvinellidae</taxon>
        <taxon>Paralvinella</taxon>
    </lineage>
</organism>
<evidence type="ECO:0008006" key="10">
    <source>
        <dbReference type="Google" id="ProtNLM"/>
    </source>
</evidence>
<dbReference type="GO" id="GO:0020037">
    <property type="term" value="F:heme binding"/>
    <property type="evidence" value="ECO:0007669"/>
    <property type="project" value="InterPro"/>
</dbReference>
<gene>
    <name evidence="8" type="ORF">LSH36_401g00071</name>
</gene>
<dbReference type="EMBL" id="JAODUP010000401">
    <property type="protein sequence ID" value="KAK2150532.1"/>
    <property type="molecule type" value="Genomic_DNA"/>
</dbReference>
<dbReference type="GO" id="GO:0005506">
    <property type="term" value="F:iron ion binding"/>
    <property type="evidence" value="ECO:0007669"/>
    <property type="project" value="InterPro"/>
</dbReference>
<protein>
    <recommendedName>
        <fullName evidence="10">Cytochrome P450</fullName>
    </recommendedName>
</protein>
<dbReference type="PANTHER" id="PTHR24279">
    <property type="entry name" value="CYTOCHROME P450"/>
    <property type="match status" value="1"/>
</dbReference>
<name>A0AAD9MYI8_9ANNE</name>
<keyword evidence="5" id="KW-0560">Oxidoreductase</keyword>
<dbReference type="GO" id="GO:0004497">
    <property type="term" value="F:monooxygenase activity"/>
    <property type="evidence" value="ECO:0007669"/>
    <property type="project" value="UniProtKB-KW"/>
</dbReference>
<evidence type="ECO:0000313" key="9">
    <source>
        <dbReference type="Proteomes" id="UP001208570"/>
    </source>
</evidence>